<comment type="similarity">
    <text evidence="1 11">Belongs to the class-II aminoacyl-tRNA synthetase family.</text>
</comment>
<comment type="cofactor">
    <cofactor evidence="11">
        <name>Zn(2+)</name>
        <dbReference type="ChEBI" id="CHEBI:29105"/>
    </cofactor>
    <text evidence="11">Binds 1 zinc ion per subunit.</text>
</comment>
<evidence type="ECO:0000313" key="15">
    <source>
        <dbReference type="Proteomes" id="UP000245533"/>
    </source>
</evidence>
<sequence>MPVKTSAEIRREFLDFFKEKGHLIVDSAPVVPQNDPSLLFTNAGMNQFKPIFLGEKEGLRRNGKLWQRAADTQKCIRVSGKHNDLEEVGHDTYHHTLFEMLGNWSFGDYFKEEAIEWAWELLVDRWGLEPDRLYATVFGGDSDDGLPVDTQAEELWRSKTNINPDHILRFGRADNFWEMGETGPCGPCSEIHIDLRSEEDRKKIPGAELVNRDDPRVMEIWNLVFIQFNRQQGGSLNKLPAQHVDTGMGFERISAVLQGKTSNYDSDVFQPIIQNIGSIAGKSYGTDESTDIAMRVIADHIRAVSFSIADGASPSNEGRGYVIRRILRRAVRYGWDSLGLREPFMFRLVPVLAAQFTDVFPELHSQLEFVQNVIRAEEKSFLKTLGQGIELFESVITDSNKISGDDAFKLHDTYGFPIDLTQLMAREKGVEVDTERFEELMNEQKERARSSGKFMASAKSEIEWTVVSDEGSQFVGYDELETECCIIAYATEKKKHFLILDRTPFYAESGGQVADTGTLVQNGKTIHVVDVQKSADGHVHEVDALPDDPSGTWLASVHGKRRAEIEKHHSATHLMHAALREVLGEHVSQKGSLVAPDRLRFDFSHYDALKENELNEIEALVNKKVRENIPLIEERDVPVGEARKRGAMMLFGEKYGDRVRVITFDPGFSVELCGGTHVNASGSIGYFRFTGETSVASGIRRVEAVAGEAADSELRQEKLLVERVQTLLGAQKDVVAGIEELMAKNKELEKELQQLKQAEAGDALDTVLASAAEVEGVQLYTGTVPHAEMDTLKQLGYEAIQKTKERSVIVLGSVDEESGKVYLMAALTDDLVGRGIKAGALVSNLGKIVGGGGGGQPNLATAGGRFPDKLQEAMDAVAGWIKEQLS</sequence>
<dbReference type="RefSeq" id="WP_109646285.1">
    <property type="nucleotide sequence ID" value="NZ_QGGB01000005.1"/>
</dbReference>
<dbReference type="EMBL" id="QGGB01000005">
    <property type="protein sequence ID" value="PWN06936.1"/>
    <property type="molecule type" value="Genomic_DNA"/>
</dbReference>
<dbReference type="PRINTS" id="PR00980">
    <property type="entry name" value="TRNASYNTHALA"/>
</dbReference>
<dbReference type="GO" id="GO:0005737">
    <property type="term" value="C:cytoplasm"/>
    <property type="evidence" value="ECO:0007669"/>
    <property type="project" value="UniProtKB-SubCell"/>
</dbReference>
<dbReference type="SUPFAM" id="SSF101353">
    <property type="entry name" value="Putative anticodon-binding domain of alanyl-tRNA synthetase (AlaRS)"/>
    <property type="match status" value="1"/>
</dbReference>
<feature type="binding site" evidence="11">
    <location>
        <position position="673"/>
    </location>
    <ligand>
        <name>Zn(2+)</name>
        <dbReference type="ChEBI" id="CHEBI:29105"/>
    </ligand>
</feature>
<evidence type="ECO:0000256" key="10">
    <source>
        <dbReference type="ARBA" id="ARBA00023146"/>
    </source>
</evidence>
<dbReference type="InterPro" id="IPR009000">
    <property type="entry name" value="Transl_B-barrel_sf"/>
</dbReference>
<proteinExistence type="inferred from homology"/>
<dbReference type="InterPro" id="IPR018162">
    <property type="entry name" value="Ala-tRNA-ligase_IIc_anticod-bd"/>
</dbReference>
<dbReference type="Gene3D" id="2.40.30.130">
    <property type="match status" value="1"/>
</dbReference>
<evidence type="ECO:0000256" key="4">
    <source>
        <dbReference type="ARBA" id="ARBA00022723"/>
    </source>
</evidence>
<dbReference type="Proteomes" id="UP000245533">
    <property type="component" value="Unassembled WGS sequence"/>
</dbReference>
<feature type="coiled-coil region" evidence="12">
    <location>
        <begin position="731"/>
        <end position="761"/>
    </location>
</feature>
<dbReference type="NCBIfam" id="TIGR00344">
    <property type="entry name" value="alaS"/>
    <property type="match status" value="1"/>
</dbReference>
<dbReference type="GO" id="GO:0006419">
    <property type="term" value="P:alanyl-tRNA aminoacylation"/>
    <property type="evidence" value="ECO:0007669"/>
    <property type="project" value="UniProtKB-UniRule"/>
</dbReference>
<dbReference type="Pfam" id="PF01411">
    <property type="entry name" value="tRNA-synt_2c"/>
    <property type="match status" value="1"/>
</dbReference>
<comment type="caution">
    <text evidence="14">The sequence shown here is derived from an EMBL/GenBank/DDBJ whole genome shotgun (WGS) entry which is preliminary data.</text>
</comment>
<dbReference type="FunFam" id="3.30.980.10:FF:000004">
    <property type="entry name" value="Alanine--tRNA ligase, cytoplasmic"/>
    <property type="match status" value="1"/>
</dbReference>
<keyword evidence="4 11" id="KW-0479">Metal-binding</keyword>
<keyword evidence="6 11" id="KW-0862">Zinc</keyword>
<dbReference type="AlphaFoldDB" id="A0A316U1Q6"/>
<dbReference type="InterPro" id="IPR002318">
    <property type="entry name" value="Ala-tRNA-lgiase_IIc"/>
</dbReference>
<dbReference type="GO" id="GO:0005524">
    <property type="term" value="F:ATP binding"/>
    <property type="evidence" value="ECO:0007669"/>
    <property type="project" value="UniProtKB-UniRule"/>
</dbReference>
<feature type="binding site" evidence="11">
    <location>
        <position position="569"/>
    </location>
    <ligand>
        <name>Zn(2+)</name>
        <dbReference type="ChEBI" id="CHEBI:29105"/>
    </ligand>
</feature>
<comment type="subcellular location">
    <subcellularLocation>
        <location evidence="11">Cytoplasm</location>
    </subcellularLocation>
</comment>
<keyword evidence="11" id="KW-0963">Cytoplasm</keyword>
<evidence type="ECO:0000256" key="8">
    <source>
        <dbReference type="ARBA" id="ARBA00022884"/>
    </source>
</evidence>
<dbReference type="OrthoDB" id="9803884at2"/>
<evidence type="ECO:0000256" key="12">
    <source>
        <dbReference type="SAM" id="Coils"/>
    </source>
</evidence>
<dbReference type="FunFam" id="3.10.310.40:FF:000001">
    <property type="entry name" value="Alanine--tRNA ligase"/>
    <property type="match status" value="1"/>
</dbReference>
<keyword evidence="9 11" id="KW-0648">Protein biosynthesis</keyword>
<reference evidence="14 15" key="1">
    <citation type="submission" date="2018-05" db="EMBL/GenBank/DDBJ databases">
        <title>Rhodohalobacter halophilus gen. nov., sp. nov., a moderately halophilic member of the family Balneolaceae.</title>
        <authorList>
            <person name="Liu Z.-W."/>
        </authorList>
    </citation>
    <scope>NUCLEOTIDE SEQUENCE [LARGE SCALE GENOMIC DNA]</scope>
    <source>
        <strain evidence="14 15">8A47</strain>
    </source>
</reference>
<dbReference type="InterPro" id="IPR045864">
    <property type="entry name" value="aa-tRNA-synth_II/BPL/LPL"/>
</dbReference>
<dbReference type="FunFam" id="3.30.54.20:FF:000001">
    <property type="entry name" value="Alanine--tRNA ligase"/>
    <property type="match status" value="1"/>
</dbReference>
<keyword evidence="8 11" id="KW-0694">RNA-binding</keyword>
<evidence type="ECO:0000256" key="2">
    <source>
        <dbReference type="ARBA" id="ARBA00022555"/>
    </source>
</evidence>
<evidence type="ECO:0000256" key="11">
    <source>
        <dbReference type="HAMAP-Rule" id="MF_00036"/>
    </source>
</evidence>
<feature type="binding site" evidence="11">
    <location>
        <position position="573"/>
    </location>
    <ligand>
        <name>Zn(2+)</name>
        <dbReference type="ChEBI" id="CHEBI:29105"/>
    </ligand>
</feature>
<evidence type="ECO:0000313" key="14">
    <source>
        <dbReference type="EMBL" id="PWN06936.1"/>
    </source>
</evidence>
<keyword evidence="5 11" id="KW-0547">Nucleotide-binding</keyword>
<evidence type="ECO:0000259" key="13">
    <source>
        <dbReference type="PROSITE" id="PS50860"/>
    </source>
</evidence>
<dbReference type="Gene3D" id="3.30.980.10">
    <property type="entry name" value="Threonyl-trna Synthetase, Chain A, domain 2"/>
    <property type="match status" value="1"/>
</dbReference>
<name>A0A316U1Q6_9BACT</name>
<keyword evidence="7 11" id="KW-0067">ATP-binding</keyword>
<dbReference type="SMART" id="SM00863">
    <property type="entry name" value="tRNA_SAD"/>
    <property type="match status" value="1"/>
</dbReference>
<keyword evidence="12" id="KW-0175">Coiled coil</keyword>
<dbReference type="PANTHER" id="PTHR11777:SF9">
    <property type="entry name" value="ALANINE--TRNA LIGASE, CYTOPLASMIC"/>
    <property type="match status" value="1"/>
</dbReference>
<gene>
    <name evidence="11" type="primary">alaS</name>
    <name evidence="14" type="ORF">DDZ15_06590</name>
</gene>
<dbReference type="Gene3D" id="3.10.310.40">
    <property type="match status" value="1"/>
</dbReference>
<comment type="function">
    <text evidence="11">Catalyzes the attachment of alanine to tRNA(Ala) in a two-step reaction: alanine is first activated by ATP to form Ala-AMP and then transferred to the acceptor end of tRNA(Ala). Also edits incorrectly charged Ser-tRNA(Ala) and Gly-tRNA(Ala) via its editing domain.</text>
</comment>
<dbReference type="HAMAP" id="MF_00036_B">
    <property type="entry name" value="Ala_tRNA_synth_B"/>
    <property type="match status" value="1"/>
</dbReference>
<keyword evidence="10 11" id="KW-0030">Aminoacyl-tRNA synthetase</keyword>
<dbReference type="SUPFAM" id="SSF55681">
    <property type="entry name" value="Class II aaRS and biotin synthetases"/>
    <property type="match status" value="1"/>
</dbReference>
<dbReference type="PANTHER" id="PTHR11777">
    <property type="entry name" value="ALANYL-TRNA SYNTHETASE"/>
    <property type="match status" value="1"/>
</dbReference>
<dbReference type="Gene3D" id="3.30.930.10">
    <property type="entry name" value="Bira Bifunctional Protein, Domain 2"/>
    <property type="match status" value="1"/>
</dbReference>
<dbReference type="InterPro" id="IPR003156">
    <property type="entry name" value="DHHA1_dom"/>
</dbReference>
<evidence type="ECO:0000256" key="9">
    <source>
        <dbReference type="ARBA" id="ARBA00022917"/>
    </source>
</evidence>
<dbReference type="FunFam" id="3.30.930.10:FF:000011">
    <property type="entry name" value="Alanine--tRNA ligase, cytoplasmic"/>
    <property type="match status" value="1"/>
</dbReference>
<keyword evidence="15" id="KW-1185">Reference proteome</keyword>
<dbReference type="GO" id="GO:0008270">
    <property type="term" value="F:zinc ion binding"/>
    <property type="evidence" value="ECO:0007669"/>
    <property type="project" value="UniProtKB-UniRule"/>
</dbReference>
<comment type="catalytic activity">
    <reaction evidence="11">
        <text>tRNA(Ala) + L-alanine + ATP = L-alanyl-tRNA(Ala) + AMP + diphosphate</text>
        <dbReference type="Rhea" id="RHEA:12540"/>
        <dbReference type="Rhea" id="RHEA-COMP:9657"/>
        <dbReference type="Rhea" id="RHEA-COMP:9923"/>
        <dbReference type="ChEBI" id="CHEBI:30616"/>
        <dbReference type="ChEBI" id="CHEBI:33019"/>
        <dbReference type="ChEBI" id="CHEBI:57972"/>
        <dbReference type="ChEBI" id="CHEBI:78442"/>
        <dbReference type="ChEBI" id="CHEBI:78497"/>
        <dbReference type="ChEBI" id="CHEBI:456215"/>
        <dbReference type="EC" id="6.1.1.7"/>
    </reaction>
</comment>
<dbReference type="EC" id="6.1.1.7" evidence="11"/>
<feature type="binding site" evidence="11">
    <location>
        <position position="677"/>
    </location>
    <ligand>
        <name>Zn(2+)</name>
        <dbReference type="ChEBI" id="CHEBI:29105"/>
    </ligand>
</feature>
<evidence type="ECO:0000256" key="6">
    <source>
        <dbReference type="ARBA" id="ARBA00022833"/>
    </source>
</evidence>
<keyword evidence="3 11" id="KW-0436">Ligase</keyword>
<dbReference type="SUPFAM" id="SSF50447">
    <property type="entry name" value="Translation proteins"/>
    <property type="match status" value="1"/>
</dbReference>
<dbReference type="GO" id="GO:0004813">
    <property type="term" value="F:alanine-tRNA ligase activity"/>
    <property type="evidence" value="ECO:0007669"/>
    <property type="project" value="UniProtKB-UniRule"/>
</dbReference>
<comment type="domain">
    <text evidence="11">Consists of three domains; the N-terminal catalytic domain, the editing domain and the C-terminal C-Ala domain. The editing domain removes incorrectly charged amino acids, while the C-Ala domain, along with tRNA(Ala), serves as a bridge to cooperatively bring together the editing and aminoacylation centers thus stimulating deacylation of misacylated tRNAs.</text>
</comment>
<dbReference type="InterPro" id="IPR018164">
    <property type="entry name" value="Ala-tRNA-synth_IIc_N"/>
</dbReference>
<dbReference type="InterPro" id="IPR018163">
    <property type="entry name" value="Thr/Ala-tRNA-synth_IIc_edit"/>
</dbReference>
<organism evidence="14 15">
    <name type="scientific">Rhodohalobacter mucosus</name>
    <dbReference type="NCBI Taxonomy" id="2079485"/>
    <lineage>
        <taxon>Bacteria</taxon>
        <taxon>Pseudomonadati</taxon>
        <taxon>Balneolota</taxon>
        <taxon>Balneolia</taxon>
        <taxon>Balneolales</taxon>
        <taxon>Balneolaceae</taxon>
        <taxon>Rhodohalobacter</taxon>
    </lineage>
</organism>
<dbReference type="GO" id="GO:0000049">
    <property type="term" value="F:tRNA binding"/>
    <property type="evidence" value="ECO:0007669"/>
    <property type="project" value="UniProtKB-KW"/>
</dbReference>
<evidence type="ECO:0000256" key="7">
    <source>
        <dbReference type="ARBA" id="ARBA00022840"/>
    </source>
</evidence>
<keyword evidence="2 11" id="KW-0820">tRNA-binding</keyword>
<protein>
    <recommendedName>
        <fullName evidence="11">Alanine--tRNA ligase</fullName>
        <ecNumber evidence="11">6.1.1.7</ecNumber>
    </recommendedName>
    <alternativeName>
        <fullName evidence="11">Alanyl-tRNA synthetase</fullName>
        <shortName evidence="11">AlaRS</shortName>
    </alternativeName>
</protein>
<feature type="domain" description="Alanyl-transfer RNA synthetases family profile" evidence="13">
    <location>
        <begin position="4"/>
        <end position="716"/>
    </location>
</feature>
<dbReference type="InterPro" id="IPR023033">
    <property type="entry name" value="Ala_tRNA_ligase_euk/bac"/>
</dbReference>
<dbReference type="InterPro" id="IPR050058">
    <property type="entry name" value="Ala-tRNA_ligase"/>
</dbReference>
<dbReference type="GO" id="GO:0002161">
    <property type="term" value="F:aminoacyl-tRNA deacylase activity"/>
    <property type="evidence" value="ECO:0007669"/>
    <property type="project" value="TreeGrafter"/>
</dbReference>
<dbReference type="InterPro" id="IPR018165">
    <property type="entry name" value="Ala-tRNA-synth_IIc_core"/>
</dbReference>
<evidence type="ECO:0000256" key="3">
    <source>
        <dbReference type="ARBA" id="ARBA00022598"/>
    </source>
</evidence>
<evidence type="ECO:0000256" key="5">
    <source>
        <dbReference type="ARBA" id="ARBA00022741"/>
    </source>
</evidence>
<dbReference type="Pfam" id="PF02272">
    <property type="entry name" value="DHHA1"/>
    <property type="match status" value="1"/>
</dbReference>
<accession>A0A316U1Q6</accession>
<dbReference type="SUPFAM" id="SSF55186">
    <property type="entry name" value="ThrRS/AlaRS common domain"/>
    <property type="match status" value="1"/>
</dbReference>
<dbReference type="InterPro" id="IPR012947">
    <property type="entry name" value="tRNA_SAD"/>
</dbReference>
<dbReference type="Gene3D" id="3.30.54.20">
    <property type="match status" value="1"/>
</dbReference>
<dbReference type="Pfam" id="PF07973">
    <property type="entry name" value="tRNA_SAD"/>
    <property type="match status" value="1"/>
</dbReference>
<dbReference type="PROSITE" id="PS50860">
    <property type="entry name" value="AA_TRNA_LIGASE_II_ALA"/>
    <property type="match status" value="1"/>
</dbReference>
<dbReference type="CDD" id="cd00673">
    <property type="entry name" value="AlaRS_core"/>
    <property type="match status" value="1"/>
</dbReference>
<evidence type="ECO:0000256" key="1">
    <source>
        <dbReference type="ARBA" id="ARBA00008226"/>
    </source>
</evidence>